<proteinExistence type="predicted"/>
<dbReference type="RefSeq" id="XP_003112640.2">
    <property type="nucleotide sequence ID" value="XM_003112592.2"/>
</dbReference>
<gene>
    <name evidence="3" type="ORF">CRE_31003</name>
</gene>
<evidence type="ECO:0000313" key="3">
    <source>
        <dbReference type="EMBL" id="EFP11161.1"/>
    </source>
</evidence>
<dbReference type="GeneID" id="9824586"/>
<evidence type="ECO:0000313" key="4">
    <source>
        <dbReference type="Proteomes" id="UP000008281"/>
    </source>
</evidence>
<keyword evidence="2" id="KW-1133">Transmembrane helix</keyword>
<sequence length="172" mass="19770">MRMVKRMVGRSKQKIPKDYFEDECRSNQIDKCNNAFEKIIKDCKAKAKPKKCEKNAEKIREELCRDNPQVNYCTSTNISVTTVEITTTEPTTTETTTLPTTTTTKPTQPAESFTLTTTHYLIGAGILGFLILGLVFLVKWILDKKKNPKKKKKKKEFVYEAQSRDHTRTGTW</sequence>
<evidence type="ECO:0000256" key="2">
    <source>
        <dbReference type="SAM" id="Phobius"/>
    </source>
</evidence>
<evidence type="ECO:0000256" key="1">
    <source>
        <dbReference type="SAM" id="MobiDB-lite"/>
    </source>
</evidence>
<dbReference type="KEGG" id="crq:GCK72_017676"/>
<feature type="region of interest" description="Disordered" evidence="1">
    <location>
        <begin position="151"/>
        <end position="172"/>
    </location>
</feature>
<dbReference type="HOGENOM" id="CLU_1556717_0_0_1"/>
<feature type="transmembrane region" description="Helical" evidence="2">
    <location>
        <begin position="120"/>
        <end position="142"/>
    </location>
</feature>
<name>E3LU16_CAERE</name>
<dbReference type="CTD" id="9824586"/>
<dbReference type="InParanoid" id="E3LU16"/>
<keyword evidence="2" id="KW-0472">Membrane</keyword>
<reference evidence="3" key="1">
    <citation type="submission" date="2007-07" db="EMBL/GenBank/DDBJ databases">
        <title>PCAP assembly of the Caenorhabditis remanei genome.</title>
        <authorList>
            <consortium name="The Caenorhabditis remanei Sequencing Consortium"/>
            <person name="Wilson R.K."/>
        </authorList>
    </citation>
    <scope>NUCLEOTIDE SEQUENCE [LARGE SCALE GENOMIC DNA]</scope>
    <source>
        <strain evidence="3">PB4641</strain>
    </source>
</reference>
<feature type="region of interest" description="Disordered" evidence="1">
    <location>
        <begin position="88"/>
        <end position="109"/>
    </location>
</feature>
<dbReference type="Proteomes" id="UP000008281">
    <property type="component" value="Unassembled WGS sequence"/>
</dbReference>
<protein>
    <submittedName>
        <fullName evidence="3">Uncharacterized protein</fullName>
    </submittedName>
</protein>
<feature type="compositionally biased region" description="Low complexity" evidence="1">
    <location>
        <begin position="88"/>
        <end position="107"/>
    </location>
</feature>
<dbReference type="EMBL" id="DS268415">
    <property type="protein sequence ID" value="EFP11161.1"/>
    <property type="molecule type" value="Genomic_DNA"/>
</dbReference>
<feature type="compositionally biased region" description="Basic and acidic residues" evidence="1">
    <location>
        <begin position="156"/>
        <end position="172"/>
    </location>
</feature>
<organism evidence="4">
    <name type="scientific">Caenorhabditis remanei</name>
    <name type="common">Caenorhabditis vulgaris</name>
    <dbReference type="NCBI Taxonomy" id="31234"/>
    <lineage>
        <taxon>Eukaryota</taxon>
        <taxon>Metazoa</taxon>
        <taxon>Ecdysozoa</taxon>
        <taxon>Nematoda</taxon>
        <taxon>Chromadorea</taxon>
        <taxon>Rhabditida</taxon>
        <taxon>Rhabditina</taxon>
        <taxon>Rhabditomorpha</taxon>
        <taxon>Rhabditoidea</taxon>
        <taxon>Rhabditidae</taxon>
        <taxon>Peloderinae</taxon>
        <taxon>Caenorhabditis</taxon>
    </lineage>
</organism>
<keyword evidence="2" id="KW-0812">Transmembrane</keyword>
<dbReference type="AlphaFoldDB" id="E3LU16"/>
<accession>E3LU16</accession>
<keyword evidence="4" id="KW-1185">Reference proteome</keyword>